<evidence type="ECO:0000256" key="6">
    <source>
        <dbReference type="ARBA" id="ARBA00022989"/>
    </source>
</evidence>
<evidence type="ECO:0000313" key="11">
    <source>
        <dbReference type="Proteomes" id="UP000000254"/>
    </source>
</evidence>
<dbReference type="eggNOG" id="arCOG00238">
    <property type="taxonomic scope" value="Archaea"/>
</dbReference>
<dbReference type="PANTHER" id="PTHR43568">
    <property type="entry name" value="P PROTEIN"/>
    <property type="match status" value="1"/>
</dbReference>
<evidence type="ECO:0000256" key="2">
    <source>
        <dbReference type="ARBA" id="ARBA00009843"/>
    </source>
</evidence>
<dbReference type="PANTHER" id="PTHR43568:SF1">
    <property type="entry name" value="P PROTEIN"/>
    <property type="match status" value="1"/>
</dbReference>
<feature type="transmembrane region" description="Helical" evidence="8">
    <location>
        <begin position="407"/>
        <end position="428"/>
    </location>
</feature>
<organism evidence="10 11">
    <name type="scientific">Staphylothermus marinus (strain ATCC 43588 / DSM 3639 / JCM 9404 / F1)</name>
    <dbReference type="NCBI Taxonomy" id="399550"/>
    <lineage>
        <taxon>Archaea</taxon>
        <taxon>Thermoproteota</taxon>
        <taxon>Thermoprotei</taxon>
        <taxon>Desulfurococcales</taxon>
        <taxon>Desulfurococcaceae</taxon>
        <taxon>Staphylothermus</taxon>
    </lineage>
</organism>
<keyword evidence="11" id="KW-1185">Reference proteome</keyword>
<dbReference type="Pfam" id="PF03600">
    <property type="entry name" value="CitMHS"/>
    <property type="match status" value="1"/>
</dbReference>
<dbReference type="KEGG" id="smr:Smar_0173"/>
<evidence type="ECO:0000256" key="5">
    <source>
        <dbReference type="ARBA" id="ARBA00022692"/>
    </source>
</evidence>
<feature type="transmembrane region" description="Helical" evidence="8">
    <location>
        <begin position="63"/>
        <end position="86"/>
    </location>
</feature>
<keyword evidence="4" id="KW-1003">Cell membrane</keyword>
<keyword evidence="5 8" id="KW-0812">Transmembrane</keyword>
<dbReference type="GO" id="GO:0005886">
    <property type="term" value="C:plasma membrane"/>
    <property type="evidence" value="ECO:0007669"/>
    <property type="project" value="UniProtKB-SubCell"/>
</dbReference>
<dbReference type="GO" id="GO:0015105">
    <property type="term" value="F:arsenite transmembrane transporter activity"/>
    <property type="evidence" value="ECO:0007669"/>
    <property type="project" value="InterPro"/>
</dbReference>
<dbReference type="InterPro" id="IPR051475">
    <property type="entry name" value="Diverse_Ion_Transporter"/>
</dbReference>
<evidence type="ECO:0000256" key="7">
    <source>
        <dbReference type="ARBA" id="ARBA00023136"/>
    </source>
</evidence>
<feature type="transmembrane region" description="Helical" evidence="8">
    <location>
        <begin position="366"/>
        <end position="387"/>
    </location>
</feature>
<evidence type="ECO:0000256" key="1">
    <source>
        <dbReference type="ARBA" id="ARBA00004651"/>
    </source>
</evidence>
<dbReference type="STRING" id="399550.Smar_0173"/>
<dbReference type="PRINTS" id="PR00758">
    <property type="entry name" value="ARSENICPUMP"/>
</dbReference>
<feature type="transmembrane region" description="Helical" evidence="8">
    <location>
        <begin position="141"/>
        <end position="159"/>
    </location>
</feature>
<sequence length="431" mass="47535">MVISVYPLIGALILILLYTLLTLEIAHRTVVALIVAGLVMILNIFLHFTSFRELIDSIDIDTILLLMSMMIMVSVLSETGFFNYLSSKILGKYFSKPYTLVVVLTGATALISAFIDNVTTVLIISPIVIEITEKLRVDPRPLLIMIVFASNIGGTATLIGDPPNILIGSHADLGFMDFIYNVAPAIILVFLAFIIVVRFLSRDWFHDFYSKVKRVSLGEVSYIAYIDKKQAEKVILPFLSVISLFTLEDVLGYPPAVPALIGVALLFILVGRRINIEEVLHRVDWTTLVFFAAMFMTIKGIEKLGLMHEIATGILSFSGSYIVLMLMILWISAITSAFIDNIPFVMTMLPVLDEILVHLNYNATPLYWALSLGSCLGGNGTLIGASANVVVAGISERHGYPVSFSGFLKYGMTVMILSIIVSSIYLILRYG</sequence>
<gene>
    <name evidence="10" type="ordered locus">Smar_0173</name>
</gene>
<evidence type="ECO:0000259" key="9">
    <source>
        <dbReference type="Pfam" id="PF03600"/>
    </source>
</evidence>
<feature type="transmembrane region" description="Helical" evidence="8">
    <location>
        <begin position="6"/>
        <end position="23"/>
    </location>
</feature>
<feature type="transmembrane region" description="Helical" evidence="8">
    <location>
        <begin position="283"/>
        <end position="301"/>
    </location>
</feature>
<feature type="domain" description="Citrate transporter-like" evidence="9">
    <location>
        <begin position="18"/>
        <end position="373"/>
    </location>
</feature>
<dbReference type="InterPro" id="IPR000802">
    <property type="entry name" value="Arsenical_pump_ArsB"/>
</dbReference>
<feature type="transmembrane region" description="Helical" evidence="8">
    <location>
        <begin position="98"/>
        <end position="129"/>
    </location>
</feature>
<comment type="subcellular location">
    <subcellularLocation>
        <location evidence="1">Cell membrane</location>
        <topology evidence="1">Multi-pass membrane protein</topology>
    </subcellularLocation>
</comment>
<dbReference type="InterPro" id="IPR004680">
    <property type="entry name" value="Cit_transptr-like_dom"/>
</dbReference>
<proteinExistence type="inferred from homology"/>
<comment type="similarity">
    <text evidence="2">Belongs to the CitM (TC 2.A.11) transporter family.</text>
</comment>
<accession>A3DKX6</accession>
<feature type="transmembrane region" description="Helical" evidence="8">
    <location>
        <begin position="30"/>
        <end position="51"/>
    </location>
</feature>
<keyword evidence="3" id="KW-0813">Transport</keyword>
<feature type="transmembrane region" description="Helical" evidence="8">
    <location>
        <begin position="179"/>
        <end position="200"/>
    </location>
</feature>
<keyword evidence="6 8" id="KW-1133">Transmembrane helix</keyword>
<feature type="transmembrane region" description="Helical" evidence="8">
    <location>
        <begin position="321"/>
        <end position="345"/>
    </location>
</feature>
<evidence type="ECO:0000256" key="8">
    <source>
        <dbReference type="SAM" id="Phobius"/>
    </source>
</evidence>
<reference evidence="11" key="1">
    <citation type="journal article" date="2009" name="BMC Genomics">
        <title>The complete genome sequence of Staphylothermus marinus reveals differences in sulfur metabolism among heterotrophic Crenarchaeota.</title>
        <authorList>
            <person name="Anderson I.J."/>
            <person name="Dharmarajan L."/>
            <person name="Rodriguez J."/>
            <person name="Hooper S."/>
            <person name="Porat I."/>
            <person name="Ulrich L.E."/>
            <person name="Elkins J.G."/>
            <person name="Mavromatis K."/>
            <person name="Sun H."/>
            <person name="Land M."/>
            <person name="Lapidus A."/>
            <person name="Lucas S."/>
            <person name="Barry K."/>
            <person name="Huber H."/>
            <person name="Zhulin I.B."/>
            <person name="Whitman W.B."/>
            <person name="Mukhopadhyay B."/>
            <person name="Woese C."/>
            <person name="Bristow J."/>
            <person name="Kyrpides N."/>
        </authorList>
    </citation>
    <scope>NUCLEOTIDE SEQUENCE [LARGE SCALE GENOMIC DNA]</scope>
    <source>
        <strain evidence="11">ATCC 43588 / DSM 3639 / JCM 9404 / F1</strain>
    </source>
</reference>
<keyword evidence="7 8" id="KW-0472">Membrane</keyword>
<dbReference type="AlphaFoldDB" id="A3DKX6"/>
<feature type="transmembrane region" description="Helical" evidence="8">
    <location>
        <begin position="253"/>
        <end position="271"/>
    </location>
</feature>
<reference evidence="10 11" key="2">
    <citation type="journal article" date="2009" name="Stand. Genomic Sci.">
        <title>Complete genome sequence of Staphylothermus marinus Stetter and Fiala 1986 type strain F1.</title>
        <authorList>
            <person name="Anderson I.J."/>
            <person name="Sun H."/>
            <person name="Lapidus A."/>
            <person name="Copeland A."/>
            <person name="Glavina Del Rio T."/>
            <person name="Tice H."/>
            <person name="Dalin E."/>
            <person name="Lucas S."/>
            <person name="Barry K."/>
            <person name="Land M."/>
            <person name="Richardson P."/>
            <person name="Huber H."/>
            <person name="Kyrpides N.C."/>
        </authorList>
    </citation>
    <scope>NUCLEOTIDE SEQUENCE [LARGE SCALE GENOMIC DNA]</scope>
    <source>
        <strain evidence="11">ATCC 43588 / DSM 3639 / JCM 9404 / F1</strain>
    </source>
</reference>
<dbReference type="Proteomes" id="UP000000254">
    <property type="component" value="Chromosome"/>
</dbReference>
<name>A3DKX6_STAMF</name>
<dbReference type="CDD" id="cd01116">
    <property type="entry name" value="P_permease"/>
    <property type="match status" value="1"/>
</dbReference>
<dbReference type="HOGENOM" id="CLU_011920_4_0_2"/>
<evidence type="ECO:0000256" key="3">
    <source>
        <dbReference type="ARBA" id="ARBA00022448"/>
    </source>
</evidence>
<evidence type="ECO:0000313" key="10">
    <source>
        <dbReference type="EMBL" id="ABN69286.1"/>
    </source>
</evidence>
<dbReference type="EMBL" id="CP000575">
    <property type="protein sequence ID" value="ABN69286.1"/>
    <property type="molecule type" value="Genomic_DNA"/>
</dbReference>
<protein>
    <submittedName>
        <fullName evidence="10">Citrate transporter</fullName>
    </submittedName>
</protein>
<evidence type="ECO:0000256" key="4">
    <source>
        <dbReference type="ARBA" id="ARBA00022475"/>
    </source>
</evidence>